<evidence type="ECO:0000259" key="1">
    <source>
        <dbReference type="Pfam" id="PF06283"/>
    </source>
</evidence>
<accession>A0ABN4CZF8</accession>
<protein>
    <recommendedName>
        <fullName evidence="1">ThuA-like domain-containing protein</fullName>
    </recommendedName>
</protein>
<proteinExistence type="predicted"/>
<dbReference type="Pfam" id="PF06283">
    <property type="entry name" value="ThuA"/>
    <property type="match status" value="1"/>
</dbReference>
<evidence type="ECO:0000313" key="2">
    <source>
        <dbReference type="EMBL" id="AHW58689.1"/>
    </source>
</evidence>
<gene>
    <name evidence="2" type="ORF">FH5T_01505</name>
</gene>
<dbReference type="Proteomes" id="UP000023772">
    <property type="component" value="Chromosome"/>
</dbReference>
<name>A0ABN4CZF8_9BACT</name>
<dbReference type="PANTHER" id="PTHR40469">
    <property type="entry name" value="SECRETED GLYCOSYL HYDROLASE"/>
    <property type="match status" value="1"/>
</dbReference>
<dbReference type="InterPro" id="IPR029062">
    <property type="entry name" value="Class_I_gatase-like"/>
</dbReference>
<feature type="domain" description="ThuA-like" evidence="1">
    <location>
        <begin position="33"/>
        <end position="247"/>
    </location>
</feature>
<keyword evidence="3" id="KW-1185">Reference proteome</keyword>
<sequence>MKFKMSRIILLNLLIFCFTFQLIAQSPVKSRVVAFYTGKNDAAHVSFVHEADRWLAELAKDSCFEYESTNDWNRLNKDNLSDVDVVVFLDTRPDSLPGRQAFQNYMENGGAWLGFHFCAFALDGSSFPQNWDWYHEIFLGAGQYKGNTWRPTTAIMNVENNTHPVTRDLPNNFVAAPNEWYSWENDLRENPAIEILVSIDSSSFPLGTGPKKHEIWHDGYYPVVWTNRHFKMLYINMGHNDIDYESGTNKELSFTFKNDVQNKMVIDALFWLMSRDSSSVK</sequence>
<dbReference type="Gene3D" id="3.40.50.880">
    <property type="match status" value="1"/>
</dbReference>
<dbReference type="PANTHER" id="PTHR40469:SF2">
    <property type="entry name" value="GALACTOSE-BINDING DOMAIN-LIKE SUPERFAMILY PROTEIN"/>
    <property type="match status" value="1"/>
</dbReference>
<dbReference type="EMBL" id="CP007451">
    <property type="protein sequence ID" value="AHW58689.1"/>
    <property type="molecule type" value="Genomic_DNA"/>
</dbReference>
<dbReference type="InterPro" id="IPR029010">
    <property type="entry name" value="ThuA-like"/>
</dbReference>
<evidence type="ECO:0000313" key="3">
    <source>
        <dbReference type="Proteomes" id="UP000023772"/>
    </source>
</evidence>
<dbReference type="SUPFAM" id="SSF52317">
    <property type="entry name" value="Class I glutamine amidotransferase-like"/>
    <property type="match status" value="1"/>
</dbReference>
<reference evidence="2 3" key="1">
    <citation type="submission" date="2014-03" db="EMBL/GenBank/DDBJ databases">
        <title>Complete genome sequence of a deeply braunched marine Bacteroidia bacterium Draconibacterium orientale type strain FH5T.</title>
        <authorList>
            <person name="Li X."/>
            <person name="Wang X."/>
            <person name="Xie Z."/>
            <person name="Du Z."/>
            <person name="Chen G."/>
        </authorList>
    </citation>
    <scope>NUCLEOTIDE SEQUENCE [LARGE SCALE GENOMIC DNA]</scope>
    <source>
        <strain evidence="2 3">FH5</strain>
    </source>
</reference>
<organism evidence="2 3">
    <name type="scientific">Draconibacterium orientale</name>
    <dbReference type="NCBI Taxonomy" id="1168034"/>
    <lineage>
        <taxon>Bacteria</taxon>
        <taxon>Pseudomonadati</taxon>
        <taxon>Bacteroidota</taxon>
        <taxon>Bacteroidia</taxon>
        <taxon>Marinilabiliales</taxon>
        <taxon>Prolixibacteraceae</taxon>
        <taxon>Draconibacterium</taxon>
    </lineage>
</organism>